<name>A0A7I8VSV3_9ANNE</name>
<keyword evidence="3" id="KW-1185">Reference proteome</keyword>
<sequence>MMIFLLKILYFSLILIQTVLCLNSNVFLHIFEDIMTDDYKSNGIAGYANIDMLKDIAQIRGPINPNLINSCELSYKNCTGRDYNRITFIQFEDTSYFDTICKSRIKKYVNESVLAIVIIAKNFDNSSLNSMVTNGIPWAYFEQPPNLNNINSLNESQMIISTNQMLRFKKNMQIDLTFALEEQQSLKSSTGTPLSIDVMQLNIDFFDVIFTPINEACEGIYVEKQYAYNKKTCQKECIALDDCICIKLAPTCYLVISSPGIYSLGEFRKTPKDPDIFCFSHYTNDLRKGIISSTSDKYIYSFVNFNLSKLTILNNLRRYLRVSTIRTYSINEFKNNNMRSNDRVVIIFNDLSAPYSLATTVQPPTTSELTTVAPILFTSFSRYTGQQKAFSEDLIFNIDLKQCINECQNKILCKYVCYNTSTRQCSVYSVSNQGIELLNVREVYELNICLVRGNTEFYNKC</sequence>
<proteinExistence type="predicted"/>
<accession>A0A7I8VSV3</accession>
<feature type="chain" id="PRO_5029721646" evidence="1">
    <location>
        <begin position="22"/>
        <end position="461"/>
    </location>
</feature>
<feature type="signal peptide" evidence="1">
    <location>
        <begin position="1"/>
        <end position="21"/>
    </location>
</feature>
<gene>
    <name evidence="2" type="ORF">DGYR_LOCUS7339</name>
</gene>
<protein>
    <submittedName>
        <fullName evidence="2">DgyrCDS7695</fullName>
    </submittedName>
</protein>
<evidence type="ECO:0000313" key="3">
    <source>
        <dbReference type="Proteomes" id="UP000549394"/>
    </source>
</evidence>
<keyword evidence="1" id="KW-0732">Signal</keyword>
<evidence type="ECO:0000313" key="2">
    <source>
        <dbReference type="EMBL" id="CAD5119046.1"/>
    </source>
</evidence>
<comment type="caution">
    <text evidence="2">The sequence shown here is derived from an EMBL/GenBank/DDBJ whole genome shotgun (WGS) entry which is preliminary data.</text>
</comment>
<dbReference type="Proteomes" id="UP000549394">
    <property type="component" value="Unassembled WGS sequence"/>
</dbReference>
<organism evidence="2 3">
    <name type="scientific">Dimorphilus gyrociliatus</name>
    <dbReference type="NCBI Taxonomy" id="2664684"/>
    <lineage>
        <taxon>Eukaryota</taxon>
        <taxon>Metazoa</taxon>
        <taxon>Spiralia</taxon>
        <taxon>Lophotrochozoa</taxon>
        <taxon>Annelida</taxon>
        <taxon>Polychaeta</taxon>
        <taxon>Polychaeta incertae sedis</taxon>
        <taxon>Dinophilidae</taxon>
        <taxon>Dimorphilus</taxon>
    </lineage>
</organism>
<dbReference type="EMBL" id="CAJFCJ010000009">
    <property type="protein sequence ID" value="CAD5119046.1"/>
    <property type="molecule type" value="Genomic_DNA"/>
</dbReference>
<evidence type="ECO:0000256" key="1">
    <source>
        <dbReference type="SAM" id="SignalP"/>
    </source>
</evidence>
<reference evidence="2 3" key="1">
    <citation type="submission" date="2020-08" db="EMBL/GenBank/DDBJ databases">
        <authorList>
            <person name="Hejnol A."/>
        </authorList>
    </citation>
    <scope>NUCLEOTIDE SEQUENCE [LARGE SCALE GENOMIC DNA]</scope>
</reference>
<dbReference type="AlphaFoldDB" id="A0A7I8VSV3"/>